<evidence type="ECO:0000256" key="1">
    <source>
        <dbReference type="ARBA" id="ARBA00004651"/>
    </source>
</evidence>
<dbReference type="RefSeq" id="WP_008620551.1">
    <property type="nucleotide sequence ID" value="NZ_JH376601.1"/>
</dbReference>
<dbReference type="AlphaFoldDB" id="G5SS46"/>
<evidence type="ECO:0000256" key="4">
    <source>
        <dbReference type="ARBA" id="ARBA00022989"/>
    </source>
</evidence>
<keyword evidence="5 6" id="KW-0472">Membrane</keyword>
<evidence type="ECO:0000313" key="9">
    <source>
        <dbReference type="Proteomes" id="UP000003598"/>
    </source>
</evidence>
<feature type="domain" description="Polysaccharide chain length determinant N-terminal" evidence="7">
    <location>
        <begin position="3"/>
        <end position="100"/>
    </location>
</feature>
<dbReference type="GeneID" id="93557634"/>
<dbReference type="GO" id="GO:0004713">
    <property type="term" value="F:protein tyrosine kinase activity"/>
    <property type="evidence" value="ECO:0007669"/>
    <property type="project" value="TreeGrafter"/>
</dbReference>
<evidence type="ECO:0000256" key="5">
    <source>
        <dbReference type="ARBA" id="ARBA00023136"/>
    </source>
</evidence>
<dbReference type="eggNOG" id="COG3765">
    <property type="taxonomic scope" value="Bacteria"/>
</dbReference>
<dbReference type="STRING" id="762968.HMPREF9441_02196"/>
<feature type="transmembrane region" description="Helical" evidence="6">
    <location>
        <begin position="20"/>
        <end position="38"/>
    </location>
</feature>
<dbReference type="EMBL" id="AFFY01000028">
    <property type="protein sequence ID" value="EHG99947.1"/>
    <property type="molecule type" value="Genomic_DNA"/>
</dbReference>
<dbReference type="PANTHER" id="PTHR32309:SF13">
    <property type="entry name" value="FERRIC ENTEROBACTIN TRANSPORT PROTEIN FEPE"/>
    <property type="match status" value="1"/>
</dbReference>
<evidence type="ECO:0000313" key="8">
    <source>
        <dbReference type="EMBL" id="EHG99947.1"/>
    </source>
</evidence>
<protein>
    <submittedName>
        <fullName evidence="8">Chain length determinant protein</fullName>
    </submittedName>
</protein>
<dbReference type="HOGENOM" id="CLU_062217_1_0_10"/>
<keyword evidence="4 6" id="KW-1133">Transmembrane helix</keyword>
<dbReference type="PATRIC" id="fig|762968.3.peg.1954"/>
<dbReference type="InterPro" id="IPR050445">
    <property type="entry name" value="Bact_polysacc_biosynth/exp"/>
</dbReference>
<dbReference type="PANTHER" id="PTHR32309">
    <property type="entry name" value="TYROSINE-PROTEIN KINASE"/>
    <property type="match status" value="1"/>
</dbReference>
<organism evidence="8 9">
    <name type="scientific">Paraprevotella clara YIT 11840</name>
    <dbReference type="NCBI Taxonomy" id="762968"/>
    <lineage>
        <taxon>Bacteria</taxon>
        <taxon>Pseudomonadati</taxon>
        <taxon>Bacteroidota</taxon>
        <taxon>Bacteroidia</taxon>
        <taxon>Bacteroidales</taxon>
        <taxon>Prevotellaceae</taxon>
        <taxon>Paraprevotella</taxon>
    </lineage>
</organism>
<comment type="caution">
    <text evidence="8">The sequence shown here is derived from an EMBL/GenBank/DDBJ whole genome shotgun (WGS) entry which is preliminary data.</text>
</comment>
<feature type="transmembrane region" description="Helical" evidence="6">
    <location>
        <begin position="323"/>
        <end position="343"/>
    </location>
</feature>
<comment type="subcellular location">
    <subcellularLocation>
        <location evidence="1">Cell membrane</location>
        <topology evidence="1">Multi-pass membrane protein</topology>
    </subcellularLocation>
</comment>
<dbReference type="InterPro" id="IPR003856">
    <property type="entry name" value="LPS_length_determ_N"/>
</dbReference>
<reference evidence="8 9" key="1">
    <citation type="submission" date="2011-03" db="EMBL/GenBank/DDBJ databases">
        <authorList>
            <person name="Weinstock G."/>
            <person name="Sodergren E."/>
            <person name="Clifton S."/>
            <person name="Fulton L."/>
            <person name="Fulton B."/>
            <person name="Courtney L."/>
            <person name="Fronick C."/>
            <person name="Harrison M."/>
            <person name="Strong C."/>
            <person name="Farmer C."/>
            <person name="Delahaunty K."/>
            <person name="Markovic C."/>
            <person name="Hall O."/>
            <person name="Minx P."/>
            <person name="Tomlinson C."/>
            <person name="Mitreva M."/>
            <person name="Hou S."/>
            <person name="Chen J."/>
            <person name="Wollam A."/>
            <person name="Pepin K.H."/>
            <person name="Johnson M."/>
            <person name="Bhonagiri V."/>
            <person name="Zhang X."/>
            <person name="Suruliraj S."/>
            <person name="Warren W."/>
            <person name="Chinwalla A."/>
            <person name="Mardis E.R."/>
            <person name="Wilson R.K."/>
        </authorList>
    </citation>
    <scope>NUCLEOTIDE SEQUENCE [LARGE SCALE GENOMIC DNA]</scope>
    <source>
        <strain evidence="8 9">YIT 11840</strain>
    </source>
</reference>
<evidence type="ECO:0000256" key="3">
    <source>
        <dbReference type="ARBA" id="ARBA00022692"/>
    </source>
</evidence>
<evidence type="ECO:0000256" key="2">
    <source>
        <dbReference type="ARBA" id="ARBA00022475"/>
    </source>
</evidence>
<sequence length="350" mass="39384">MRDIEIVVLLRLLWQNKKILLRNCVIAFGLALIVAFSIPKEYTAKVILAPEMSGGMSGLSSNLGTLASMAGINMSNLSSNEAIFPDLYPEIVSSTPFLMEMMEVRVETLDGEVKANMYDYLDLYQKSPWWSCITTVPLSFFRSLVDGSKEKENEIELSKATSFQLSEKQMTLLSVLEKSIGVEIDKMTGLITVSAALQDPLVAATVAQALSSKLQGYVEKYRTAKARKDLQYIERLYKESQSNYYKAQTAYANFVDAHQSLFFESVKAEQEKLENEMSLAYNTYSQMAQQLDMAKAKVQEKTPVCVEVQPAVVPQQASAPKKMMTAFIFVFLAFFGTSSWIILKERLFKR</sequence>
<accession>G5SS46</accession>
<dbReference type="OrthoDB" id="1522571at2"/>
<keyword evidence="3 6" id="KW-0812">Transmembrane</keyword>
<dbReference type="Proteomes" id="UP000003598">
    <property type="component" value="Unassembled WGS sequence"/>
</dbReference>
<keyword evidence="9" id="KW-1185">Reference proteome</keyword>
<gene>
    <name evidence="8" type="ORF">HMPREF9441_02196</name>
</gene>
<keyword evidence="2" id="KW-1003">Cell membrane</keyword>
<evidence type="ECO:0000259" key="7">
    <source>
        <dbReference type="Pfam" id="PF02706"/>
    </source>
</evidence>
<proteinExistence type="predicted"/>
<dbReference type="GO" id="GO:0005886">
    <property type="term" value="C:plasma membrane"/>
    <property type="evidence" value="ECO:0007669"/>
    <property type="project" value="UniProtKB-SubCell"/>
</dbReference>
<name>G5SS46_9BACT</name>
<dbReference type="Pfam" id="PF02706">
    <property type="entry name" value="Wzz"/>
    <property type="match status" value="1"/>
</dbReference>
<evidence type="ECO:0000256" key="6">
    <source>
        <dbReference type="SAM" id="Phobius"/>
    </source>
</evidence>